<protein>
    <recommendedName>
        <fullName evidence="12">Hexosyltransferase</fullName>
        <ecNumber evidence="12">2.4.1.-</ecNumber>
    </recommendedName>
</protein>
<dbReference type="EC" id="2.4.1.-" evidence="12"/>
<keyword evidence="6" id="KW-0808">Transferase</keyword>
<evidence type="ECO:0000313" key="13">
    <source>
        <dbReference type="EMBL" id="CAH2047616.1"/>
    </source>
</evidence>
<keyword evidence="5" id="KW-0328">Glycosyltransferase</keyword>
<dbReference type="GO" id="GO:0047216">
    <property type="term" value="F:inositol 3-alpha-galactosyltransferase activity"/>
    <property type="evidence" value="ECO:0007669"/>
    <property type="project" value="UniProtKB-EC"/>
</dbReference>
<organism evidence="13 14">
    <name type="scientific">Thlaspi arvense</name>
    <name type="common">Field penny-cress</name>
    <dbReference type="NCBI Taxonomy" id="13288"/>
    <lineage>
        <taxon>Eukaryota</taxon>
        <taxon>Viridiplantae</taxon>
        <taxon>Streptophyta</taxon>
        <taxon>Embryophyta</taxon>
        <taxon>Tracheophyta</taxon>
        <taxon>Spermatophyta</taxon>
        <taxon>Magnoliopsida</taxon>
        <taxon>eudicotyledons</taxon>
        <taxon>Gunneridae</taxon>
        <taxon>Pentapetalae</taxon>
        <taxon>rosids</taxon>
        <taxon>malvids</taxon>
        <taxon>Brassicales</taxon>
        <taxon>Brassicaceae</taxon>
        <taxon>Thlaspideae</taxon>
        <taxon>Thlaspi</taxon>
    </lineage>
</organism>
<keyword evidence="14" id="KW-1185">Reference proteome</keyword>
<evidence type="ECO:0000313" key="14">
    <source>
        <dbReference type="Proteomes" id="UP000836841"/>
    </source>
</evidence>
<dbReference type="InterPro" id="IPR029044">
    <property type="entry name" value="Nucleotide-diphossugar_trans"/>
</dbReference>
<dbReference type="GO" id="GO:0005737">
    <property type="term" value="C:cytoplasm"/>
    <property type="evidence" value="ECO:0007669"/>
    <property type="project" value="UniProtKB-SubCell"/>
</dbReference>
<dbReference type="AlphaFoldDB" id="A0AAU9RRB8"/>
<evidence type="ECO:0000256" key="5">
    <source>
        <dbReference type="ARBA" id="ARBA00022676"/>
    </source>
</evidence>
<proteinExistence type="inferred from homology"/>
<comment type="subcellular location">
    <subcellularLocation>
        <location evidence="2">Cytoplasm</location>
    </subcellularLocation>
</comment>
<comment type="similarity">
    <text evidence="3">Belongs to the glycosyltransferase 8 family. Galactosyltransferase subfamily.</text>
</comment>
<dbReference type="GO" id="GO:0006979">
    <property type="term" value="P:response to oxidative stress"/>
    <property type="evidence" value="ECO:0007669"/>
    <property type="project" value="UniProtKB-ARBA"/>
</dbReference>
<comment type="catalytic activity">
    <reaction evidence="11">
        <text>myo-inositol + UDP-alpha-D-galactose = alpha-D-galactosyl-(1-&gt;3)-1D-myo-inositol + UDP + H(+)</text>
        <dbReference type="Rhea" id="RHEA:12464"/>
        <dbReference type="ChEBI" id="CHEBI:15378"/>
        <dbReference type="ChEBI" id="CHEBI:17268"/>
        <dbReference type="ChEBI" id="CHEBI:17505"/>
        <dbReference type="ChEBI" id="CHEBI:58223"/>
        <dbReference type="ChEBI" id="CHEBI:66914"/>
        <dbReference type="EC" id="2.4.1.123"/>
    </reaction>
</comment>
<keyword evidence="7" id="KW-0479">Metal-binding</keyword>
<accession>A0AAU9RRB8</accession>
<evidence type="ECO:0000256" key="2">
    <source>
        <dbReference type="ARBA" id="ARBA00004496"/>
    </source>
</evidence>
<keyword evidence="8" id="KW-0299">Galactose metabolism</keyword>
<evidence type="ECO:0000256" key="9">
    <source>
        <dbReference type="ARBA" id="ARBA00023211"/>
    </source>
</evidence>
<evidence type="ECO:0000256" key="12">
    <source>
        <dbReference type="RuleBase" id="RU362027"/>
    </source>
</evidence>
<dbReference type="Pfam" id="PF01501">
    <property type="entry name" value="Glyco_transf_8"/>
    <property type="match status" value="2"/>
</dbReference>
<dbReference type="InterPro" id="IPR002495">
    <property type="entry name" value="Glyco_trans_8"/>
</dbReference>
<name>A0AAU9RRB8_THLAR</name>
<comment type="cofactor">
    <cofactor evidence="1">
        <name>a divalent metal cation</name>
        <dbReference type="ChEBI" id="CHEBI:60240"/>
    </cofactor>
</comment>
<evidence type="ECO:0000256" key="8">
    <source>
        <dbReference type="ARBA" id="ARBA00023144"/>
    </source>
</evidence>
<dbReference type="PANTHER" id="PTHR11183">
    <property type="entry name" value="GLYCOGENIN SUBFAMILY MEMBER"/>
    <property type="match status" value="1"/>
</dbReference>
<dbReference type="Gene3D" id="3.90.550.10">
    <property type="entry name" value="Spore Coat Polysaccharide Biosynthesis Protein SpsA, Chain A"/>
    <property type="match status" value="2"/>
</dbReference>
<dbReference type="FunFam" id="3.90.550.10:FF:000049">
    <property type="entry name" value="Hexosyltransferase"/>
    <property type="match status" value="2"/>
</dbReference>
<keyword evidence="9" id="KW-0464">Manganese</keyword>
<reference evidence="13 14" key="1">
    <citation type="submission" date="2022-03" db="EMBL/GenBank/DDBJ databases">
        <authorList>
            <person name="Nunn A."/>
            <person name="Chopra R."/>
            <person name="Nunn A."/>
            <person name="Contreras Garrido A."/>
        </authorList>
    </citation>
    <scope>NUCLEOTIDE SEQUENCE [LARGE SCALE GENOMIC DNA]</scope>
</reference>
<dbReference type="InterPro" id="IPR050587">
    <property type="entry name" value="GNT1/Glycosyltrans_8"/>
</dbReference>
<evidence type="ECO:0000256" key="3">
    <source>
        <dbReference type="ARBA" id="ARBA00007790"/>
    </source>
</evidence>
<dbReference type="CDD" id="cd02537">
    <property type="entry name" value="GT8_Glycogenin"/>
    <property type="match status" value="2"/>
</dbReference>
<dbReference type="GO" id="GO:0046872">
    <property type="term" value="F:metal ion binding"/>
    <property type="evidence" value="ECO:0007669"/>
    <property type="project" value="UniProtKB-KW"/>
</dbReference>
<dbReference type="SUPFAM" id="SSF53448">
    <property type="entry name" value="Nucleotide-diphospho-sugar transferases"/>
    <property type="match status" value="2"/>
</dbReference>
<gene>
    <name evidence="13" type="ORF">TAV2_LOCUS7870</name>
</gene>
<sequence length="655" mass="75564">HGPAQKPKGKMIPETPMVSIYVSENTHKERAYVTFLAGNGDYVKGVVGLAKGLRKCKSAYPLVVAILPDVPEEHREILKSQGCVVREIEPLYPPNDQVSYARDYYVINYSKLRIWNFKEYNKMIYLDADIQVYDNIDDLFDMQDGYLHGVLSCFCEKFWSCTPLYSIGYCQHCPEKVTWPNEMGPSPPPPYYNAGMFVFEPNTLTYENLLQTLQVTPPTPFAEQDFLNMFFEKVFKPVPPVYNLILSVLWRHPGSVDLERVKVVHYCPPGSKPWRYTGDEPNMKREDVKMLIKKWWDIYDDVSLDFKPKSPNKLISKSNIITSVPEQSVTYSPAPPSAAREVVEVTSPEVGHMIDLPLISSHKVQDQSEKVVIQIRVYSIRETAGNGDYVKGVVGLAKGLRKVKSAYPLVVAILPDVPEVHREILKSQGCVVREIEPLYPPDDQVSYARDYYVINYSKLRIWNFEEYKKVVFLDADIQVYDNIDELFDLPDGYLHGVLGCFCEKTWSHTPQYTIGYCQQCPEKVTWPIEMESPPPPPYYNAGMFVFEPNLTTYESLLQALKVTPPTEFAEQDFLNVFFENVFKPIPLVYNLIMSLLWRHPENVEQDKVKVVHYCAPGSKPWKFTGEEAFMDREDVKMLVKKWWDIYNDESLNFKP</sequence>
<dbReference type="EMBL" id="OU466858">
    <property type="protein sequence ID" value="CAH2047616.1"/>
    <property type="molecule type" value="Genomic_DNA"/>
</dbReference>
<evidence type="ECO:0000256" key="6">
    <source>
        <dbReference type="ARBA" id="ARBA00022679"/>
    </source>
</evidence>
<dbReference type="Proteomes" id="UP000836841">
    <property type="component" value="Chromosome 2"/>
</dbReference>
<feature type="non-terminal residue" evidence="13">
    <location>
        <position position="655"/>
    </location>
</feature>
<evidence type="ECO:0000256" key="4">
    <source>
        <dbReference type="ARBA" id="ARBA00022490"/>
    </source>
</evidence>
<dbReference type="GO" id="GO:0006012">
    <property type="term" value="P:galactose metabolic process"/>
    <property type="evidence" value="ECO:0007669"/>
    <property type="project" value="UniProtKB-KW"/>
</dbReference>
<evidence type="ECO:0000256" key="11">
    <source>
        <dbReference type="ARBA" id="ARBA00050449"/>
    </source>
</evidence>
<keyword evidence="10" id="KW-0119">Carbohydrate metabolism</keyword>
<evidence type="ECO:0000256" key="7">
    <source>
        <dbReference type="ARBA" id="ARBA00022723"/>
    </source>
</evidence>
<keyword evidence="4" id="KW-0963">Cytoplasm</keyword>
<evidence type="ECO:0000256" key="1">
    <source>
        <dbReference type="ARBA" id="ARBA00001968"/>
    </source>
</evidence>
<evidence type="ECO:0000256" key="10">
    <source>
        <dbReference type="ARBA" id="ARBA00023277"/>
    </source>
</evidence>